<dbReference type="GO" id="GO:0005829">
    <property type="term" value="C:cytosol"/>
    <property type="evidence" value="ECO:0007669"/>
    <property type="project" value="TreeGrafter"/>
</dbReference>
<reference evidence="10" key="1">
    <citation type="submission" date="2020-05" db="UniProtKB">
        <authorList>
            <consortium name="EnsemblMetazoa"/>
        </authorList>
    </citation>
    <scope>IDENTIFICATION</scope>
    <source>
        <strain evidence="10">FUMOZ</strain>
    </source>
</reference>
<dbReference type="FunFam" id="2.60.40.10:FF:000975">
    <property type="entry name" value="Uncharacterized protein, isoform D"/>
    <property type="match status" value="1"/>
</dbReference>
<dbReference type="Gene3D" id="3.30.2410.10">
    <property type="entry name" value="Hect, E3 ligase catalytic domain"/>
    <property type="match status" value="1"/>
</dbReference>
<evidence type="ECO:0000259" key="9">
    <source>
        <dbReference type="PROSITE" id="PS50237"/>
    </source>
</evidence>
<dbReference type="SUPFAM" id="SSF81296">
    <property type="entry name" value="E set domains"/>
    <property type="match status" value="1"/>
</dbReference>
<keyword evidence="5 7" id="KW-0833">Ubl conjugation pathway</keyword>
<dbReference type="VEuPathDB" id="VectorBase:AFUN2_011741"/>
<feature type="active site" description="Glycyl thioester intermediate" evidence="7">
    <location>
        <position position="966"/>
    </location>
</feature>
<evidence type="ECO:0000256" key="1">
    <source>
        <dbReference type="ARBA" id="ARBA00000885"/>
    </source>
</evidence>
<keyword evidence="4" id="KW-0808">Transferase</keyword>
<accession>A0A4Y0BLR1</accession>
<dbReference type="SMART" id="SM00119">
    <property type="entry name" value="HECTc"/>
    <property type="match status" value="1"/>
</dbReference>
<dbReference type="FunFam" id="3.30.2160.10:FF:000008">
    <property type="entry name" value="Apoptosis-resistant E3 ubiquitin protein ligase 1"/>
    <property type="match status" value="1"/>
</dbReference>
<dbReference type="InterPro" id="IPR058738">
    <property type="entry name" value="PH-like_AREL1"/>
</dbReference>
<feature type="region of interest" description="Disordered" evidence="8">
    <location>
        <begin position="54"/>
        <end position="73"/>
    </location>
</feature>
<comment type="pathway">
    <text evidence="2">Protein modification; protein ubiquitination.</text>
</comment>
<dbReference type="VEuPathDB" id="VectorBase:AFUN020516"/>
<proteinExistence type="predicted"/>
<dbReference type="InterPro" id="IPR035983">
    <property type="entry name" value="Hect_E3_ubiquitin_ligase"/>
</dbReference>
<dbReference type="InterPro" id="IPR017868">
    <property type="entry name" value="Filamin/ABP280_repeat-like"/>
</dbReference>
<evidence type="ECO:0000256" key="6">
    <source>
        <dbReference type="PROSITE-ProRule" id="PRU00087"/>
    </source>
</evidence>
<dbReference type="EC" id="2.3.2.26" evidence="3"/>
<dbReference type="FunFam" id="3.30.2410.10:FF:000013">
    <property type="entry name" value="Apoptosis-resistant E3 ubiquitin protein ligase 1"/>
    <property type="match status" value="1"/>
</dbReference>
<evidence type="ECO:0000256" key="3">
    <source>
        <dbReference type="ARBA" id="ARBA00012485"/>
    </source>
</evidence>
<dbReference type="GO" id="GO:0009966">
    <property type="term" value="P:regulation of signal transduction"/>
    <property type="evidence" value="ECO:0007669"/>
    <property type="project" value="UniProtKB-ARBA"/>
</dbReference>
<evidence type="ECO:0000256" key="7">
    <source>
        <dbReference type="PROSITE-ProRule" id="PRU00104"/>
    </source>
</evidence>
<dbReference type="InterPro" id="IPR013783">
    <property type="entry name" value="Ig-like_fold"/>
</dbReference>
<feature type="domain" description="HECT" evidence="9">
    <location>
        <begin position="665"/>
        <end position="999"/>
    </location>
</feature>
<dbReference type="Pfam" id="PF00632">
    <property type="entry name" value="HECT"/>
    <property type="match status" value="1"/>
</dbReference>
<comment type="catalytic activity">
    <reaction evidence="1">
        <text>S-ubiquitinyl-[E2 ubiquitin-conjugating enzyme]-L-cysteine + [acceptor protein]-L-lysine = [E2 ubiquitin-conjugating enzyme]-L-cysteine + N(6)-ubiquitinyl-[acceptor protein]-L-lysine.</text>
        <dbReference type="EC" id="2.3.2.26"/>
    </reaction>
</comment>
<dbReference type="GO" id="GO:0061630">
    <property type="term" value="F:ubiquitin protein ligase activity"/>
    <property type="evidence" value="ECO:0007669"/>
    <property type="project" value="UniProtKB-EC"/>
</dbReference>
<dbReference type="PANTHER" id="PTHR11254:SF340">
    <property type="entry name" value="APOPTOSIS-RESISTANT E3 UBIQUITIN PROTEIN LIGASE 1"/>
    <property type="match status" value="1"/>
</dbReference>
<dbReference type="InterPro" id="IPR050409">
    <property type="entry name" value="E3_ubiq-protein_ligase"/>
</dbReference>
<dbReference type="GO" id="GO:0043066">
    <property type="term" value="P:negative regulation of apoptotic process"/>
    <property type="evidence" value="ECO:0007669"/>
    <property type="project" value="TreeGrafter"/>
</dbReference>
<dbReference type="EnsemblMetazoa" id="AFUN020516-RB">
    <property type="protein sequence ID" value="AFUN020516-PB"/>
    <property type="gene ID" value="AFUN020516"/>
</dbReference>
<dbReference type="Pfam" id="PF00630">
    <property type="entry name" value="Filamin"/>
    <property type="match status" value="1"/>
</dbReference>
<evidence type="ECO:0000256" key="4">
    <source>
        <dbReference type="ARBA" id="ARBA00022679"/>
    </source>
</evidence>
<organism evidence="10">
    <name type="scientific">Anopheles funestus</name>
    <name type="common">African malaria mosquito</name>
    <dbReference type="NCBI Taxonomy" id="62324"/>
    <lineage>
        <taxon>Eukaryota</taxon>
        <taxon>Metazoa</taxon>
        <taxon>Ecdysozoa</taxon>
        <taxon>Arthropoda</taxon>
        <taxon>Hexapoda</taxon>
        <taxon>Insecta</taxon>
        <taxon>Pterygota</taxon>
        <taxon>Neoptera</taxon>
        <taxon>Endopterygota</taxon>
        <taxon>Diptera</taxon>
        <taxon>Nematocera</taxon>
        <taxon>Culicoidea</taxon>
        <taxon>Culicidae</taxon>
        <taxon>Anophelinae</taxon>
        <taxon>Anopheles</taxon>
    </lineage>
</organism>
<feature type="compositionally biased region" description="Low complexity" evidence="8">
    <location>
        <begin position="56"/>
        <end position="65"/>
    </location>
</feature>
<evidence type="ECO:0000313" key="10">
    <source>
        <dbReference type="EnsemblMetazoa" id="AFUN020516-PB"/>
    </source>
</evidence>
<dbReference type="AlphaFoldDB" id="A0A4Y0BLR1"/>
<dbReference type="InterPro" id="IPR000569">
    <property type="entry name" value="HECT_dom"/>
</dbReference>
<dbReference type="PROSITE" id="PS50237">
    <property type="entry name" value="HECT"/>
    <property type="match status" value="1"/>
</dbReference>
<evidence type="ECO:0000256" key="8">
    <source>
        <dbReference type="SAM" id="MobiDB-lite"/>
    </source>
</evidence>
<feature type="repeat" description="Filamin" evidence="6">
    <location>
        <begin position="334"/>
        <end position="364"/>
    </location>
</feature>
<dbReference type="Pfam" id="PF25916">
    <property type="entry name" value="AREL1_PH-like"/>
    <property type="match status" value="1"/>
</dbReference>
<dbReference type="InterPro" id="IPR014756">
    <property type="entry name" value="Ig_E-set"/>
</dbReference>
<dbReference type="SUPFAM" id="SSF56204">
    <property type="entry name" value="Hect, E3 ligase catalytic domain"/>
    <property type="match status" value="1"/>
</dbReference>
<name>A0A4Y0BLR1_ANOFN</name>
<dbReference type="STRING" id="62324.A0A4Y0BLR1"/>
<dbReference type="GO" id="GO:0006511">
    <property type="term" value="P:ubiquitin-dependent protein catabolic process"/>
    <property type="evidence" value="ECO:0007669"/>
    <property type="project" value="TreeGrafter"/>
</dbReference>
<dbReference type="CDD" id="cd00078">
    <property type="entry name" value="HECTc"/>
    <property type="match status" value="1"/>
</dbReference>
<dbReference type="PROSITE" id="PS50194">
    <property type="entry name" value="FILAMIN_REPEAT"/>
    <property type="match status" value="1"/>
</dbReference>
<dbReference type="Gene3D" id="3.90.1750.10">
    <property type="entry name" value="Hect, E3 ligase catalytic domains"/>
    <property type="match status" value="1"/>
</dbReference>
<dbReference type="PANTHER" id="PTHR11254">
    <property type="entry name" value="HECT DOMAIN UBIQUITIN-PROTEIN LIGASE"/>
    <property type="match status" value="1"/>
</dbReference>
<dbReference type="GO" id="GO:0000209">
    <property type="term" value="P:protein polyubiquitination"/>
    <property type="evidence" value="ECO:0007669"/>
    <property type="project" value="TreeGrafter"/>
</dbReference>
<sequence length="999" mass="112624">MLVRCIKILVAVVLSLTFTISLSKLVLCIWNGWFNADAADYEIFASYPGAGRLGPSTSTTTSSSSYAGGSRQRHTPTIVDEWLDHNQLGKYKQLFRDRGISTLSSCGDPERLPELPPGDEQRLQRAALNLQQKLILREWLKEHRLQHHYSRLVAIEVTALEDVYWLEDSRASQILGKDWPIWSTARQKLPTSKANLEALKADLWSTVVKSSQHQDAWTWGGMLVVSVSVAGLVTLAAMTQPSLAPEARHSLLQYVTGKYLLPANCKVHWDWADPARVGGTMCFTVRFHQRNGQAYPICDTDQFFVEVTEGTRKIVTISELGSPTDPNNANIAKVKFTVRTAGQYKISVLIGSSHIAGSPFVKTFAPGPMDARRSRLIRPASTVVCCAGAPTFLHIEPRDEHGNTCQFETDCDPIKGYSIDIFDLYGNHSDKFGSAVSFSYDKVNARISLTALFPEPVCLRAVVSYEAHPIPNGDFDIIVLSSSDTTLVHKNIASRKHNICYEAKLFSIYGQQRWTKPRKVLCYVGPKQVTIKEMILKIIPKRIATFRLCPSTKFHFLPPSTIQMNNSHGAIFIIDDGCQPKIELASKERNVIAATFTHFLLKNIGGSETFKDKQDFFYHEVRLVRKFHSNYYHEKLSLKVQRDKILESSMKATKNFSVSDWCGNFEVTFQGEQGIDWGGLRREWFELVCSALFDPRGGLFCTFHDKRQALVHPNPNRPPHLKLKHFEFAGKVVGKCLYESALGGTYRQLVRARFSRSFLAQLIGLRVHYKYFEQDDPDLYLSKIKYILETDLDTSDNLELYFVEEMYDQSGQLQKIVELIPNGAKVRVTNATKNQYLDALAQQRLCNNVREEIDSFLKGLNGIIPDNLLSIFDENELELLLCGTGEYSIADFRANHIVNGGSAEFRRVLGWFWAAVGNFSQTEMARLLQFTTGCSQLPPGGFQELNPRFQITAAPTFGNLPTAHTCFNQLCLPDYESYEQFEKALMFAISEGTEGFGMV</sequence>
<protein>
    <recommendedName>
        <fullName evidence="3">HECT-type E3 ubiquitin transferase</fullName>
        <ecNumber evidence="3">2.3.2.26</ecNumber>
    </recommendedName>
</protein>
<evidence type="ECO:0000256" key="2">
    <source>
        <dbReference type="ARBA" id="ARBA00004906"/>
    </source>
</evidence>
<evidence type="ECO:0000256" key="5">
    <source>
        <dbReference type="ARBA" id="ARBA00022786"/>
    </source>
</evidence>
<dbReference type="Gene3D" id="2.60.40.10">
    <property type="entry name" value="Immunoglobulins"/>
    <property type="match status" value="1"/>
</dbReference>
<dbReference type="Gene3D" id="3.30.2160.10">
    <property type="entry name" value="Hect, E3 ligase catalytic domain"/>
    <property type="match status" value="1"/>
</dbReference>